<gene>
    <name evidence="1" type="ORF">AOX56_00320</name>
</gene>
<accession>A0A2N3J8V3</accession>
<proteinExistence type="predicted"/>
<dbReference type="AlphaFoldDB" id="A0A2N3J8V3"/>
<dbReference type="EMBL" id="LJZX01000001">
    <property type="protein sequence ID" value="PKQ83003.1"/>
    <property type="molecule type" value="Genomic_DNA"/>
</dbReference>
<sequence length="129" mass="13950">MAERFAVSQPFWLLVLVCPHGQRYLSKRSPLGEGLGGDSQRDQGIRLTQRWGIVMALPIGYLLRVTTSQLALVTGSLANHVIRSRPLQNQLSCVLAFYIARADGFSYPMGPTAVGFLTAATAMAGELAS</sequence>
<name>A0A2N3J8V3_AERSO</name>
<reference evidence="1 2" key="1">
    <citation type="journal article" date="2017" name="Front. Microbiol.">
        <title>Strong Genomic and Phenotypic Heterogeneity in the Aeromonas sobria Species Complex.</title>
        <authorList>
            <person name="Gauthier J."/>
            <person name="Vincent A.T."/>
            <person name="Charette S.J."/>
            <person name="Derome N."/>
        </authorList>
    </citation>
    <scope>NUCLEOTIDE SEQUENCE [LARGE SCALE GENOMIC DNA]</scope>
    <source>
        <strain evidence="1 2">JF2635</strain>
    </source>
</reference>
<dbReference type="Proteomes" id="UP000233526">
    <property type="component" value="Unassembled WGS sequence"/>
</dbReference>
<comment type="caution">
    <text evidence="1">The sequence shown here is derived from an EMBL/GenBank/DDBJ whole genome shotgun (WGS) entry which is preliminary data.</text>
</comment>
<protein>
    <submittedName>
        <fullName evidence="1">Uncharacterized protein</fullName>
    </submittedName>
</protein>
<evidence type="ECO:0000313" key="2">
    <source>
        <dbReference type="Proteomes" id="UP000233526"/>
    </source>
</evidence>
<evidence type="ECO:0000313" key="1">
    <source>
        <dbReference type="EMBL" id="PKQ83003.1"/>
    </source>
</evidence>
<organism evidence="1 2">
    <name type="scientific">Aeromonas sobria</name>
    <dbReference type="NCBI Taxonomy" id="646"/>
    <lineage>
        <taxon>Bacteria</taxon>
        <taxon>Pseudomonadati</taxon>
        <taxon>Pseudomonadota</taxon>
        <taxon>Gammaproteobacteria</taxon>
        <taxon>Aeromonadales</taxon>
        <taxon>Aeromonadaceae</taxon>
        <taxon>Aeromonas</taxon>
    </lineage>
</organism>